<dbReference type="InterPro" id="IPR008979">
    <property type="entry name" value="Galactose-bd-like_sf"/>
</dbReference>
<feature type="domain" description="Beta-galactosidase galactose-binding" evidence="10">
    <location>
        <begin position="598"/>
        <end position="660"/>
    </location>
</feature>
<dbReference type="InterPro" id="IPR048912">
    <property type="entry name" value="BetaGal1-like_ABD1"/>
</dbReference>
<dbReference type="EC" id="3.2.1.23" evidence="3"/>
<reference evidence="11" key="1">
    <citation type="submission" date="2024-02" db="EMBL/GenBank/DDBJ databases">
        <authorList>
            <consortium name="ELIXIR-Norway"/>
            <consortium name="Elixir Norway"/>
        </authorList>
    </citation>
    <scope>NUCLEOTIDE SEQUENCE</scope>
</reference>
<dbReference type="Pfam" id="PF21467">
    <property type="entry name" value="BetaGal_gal-bd"/>
    <property type="match status" value="1"/>
</dbReference>
<evidence type="ECO:0000256" key="4">
    <source>
        <dbReference type="ARBA" id="ARBA00022801"/>
    </source>
</evidence>
<name>A0ABP0U0V7_9BRYO</name>
<dbReference type="InterPro" id="IPR026283">
    <property type="entry name" value="B-gal_1-like"/>
</dbReference>
<dbReference type="Gene3D" id="2.60.120.260">
    <property type="entry name" value="Galactose-binding domain-like"/>
    <property type="match status" value="2"/>
</dbReference>
<feature type="domain" description="Glycoside hydrolase 35 catalytic" evidence="8">
    <location>
        <begin position="65"/>
        <end position="390"/>
    </location>
</feature>
<feature type="domain" description="Beta-galactosidase 1-like first all-beta" evidence="9">
    <location>
        <begin position="438"/>
        <end position="556"/>
    </location>
</feature>
<keyword evidence="4" id="KW-0378">Hydrolase</keyword>
<keyword evidence="5" id="KW-0326">Glycosidase</keyword>
<evidence type="ECO:0000256" key="1">
    <source>
        <dbReference type="ARBA" id="ARBA00001412"/>
    </source>
</evidence>
<organism evidence="11 12">
    <name type="scientific">Sphagnum troendelagicum</name>
    <dbReference type="NCBI Taxonomy" id="128251"/>
    <lineage>
        <taxon>Eukaryota</taxon>
        <taxon>Viridiplantae</taxon>
        <taxon>Streptophyta</taxon>
        <taxon>Embryophyta</taxon>
        <taxon>Bryophyta</taxon>
        <taxon>Sphagnophytina</taxon>
        <taxon>Sphagnopsida</taxon>
        <taxon>Sphagnales</taxon>
        <taxon>Sphagnaceae</taxon>
        <taxon>Sphagnum</taxon>
    </lineage>
</organism>
<dbReference type="InterPro" id="IPR048913">
    <property type="entry name" value="BetaGal_gal-bd"/>
</dbReference>
<evidence type="ECO:0000259" key="8">
    <source>
        <dbReference type="Pfam" id="PF01301"/>
    </source>
</evidence>
<dbReference type="PIRSF" id="PIRSF006336">
    <property type="entry name" value="B-gal"/>
    <property type="match status" value="1"/>
</dbReference>
<dbReference type="InterPro" id="IPR017853">
    <property type="entry name" value="GH"/>
</dbReference>
<dbReference type="PANTHER" id="PTHR23421">
    <property type="entry name" value="BETA-GALACTOSIDASE RELATED"/>
    <property type="match status" value="1"/>
</dbReference>
<evidence type="ECO:0000313" key="11">
    <source>
        <dbReference type="EMBL" id="CAK9209579.1"/>
    </source>
</evidence>
<proteinExistence type="inferred from homology"/>
<feature type="signal peptide" evidence="7">
    <location>
        <begin position="1"/>
        <end position="36"/>
    </location>
</feature>
<dbReference type="SUPFAM" id="SSF51445">
    <property type="entry name" value="(Trans)glycosidases"/>
    <property type="match status" value="1"/>
</dbReference>
<evidence type="ECO:0000256" key="6">
    <source>
        <dbReference type="RuleBase" id="RU003679"/>
    </source>
</evidence>
<comment type="catalytic activity">
    <reaction evidence="1">
        <text>Hydrolysis of terminal non-reducing beta-D-galactose residues in beta-D-galactosides.</text>
        <dbReference type="EC" id="3.2.1.23"/>
    </reaction>
</comment>
<sequence>MLVKMGNHDHHLKGLLLLLLLLLFFFFSSFPSSSSCTSVTMQDGLPFQQLLSTNSRSFEISGDMFVKDGLPFRILGGELHYFRILPQLWKDRLLRAKALGLNTIQTYVPWNLHEPDPEMLNFNGLADLPAFLELAHELDFLVMLRIGPYICGEWDFGGFPAWLLGLQPPVQLRSSSHLFLNMVDRWWDLLLPILAPSLYTAGGCIIMIQIENEYGSFGSDRVYLHHLLDTVREHLGNNVIIYTTDGAAVENLENGSLQGCGVYTAIDFPTGSDPSSAFALQKHYNPAGMSPPLSAEFYTGWLTHWGERIAQTDAASTASNLDHVLSLNASVVLYMVHGGTSFGFQSGANTGAFSFDFQPDITSYDYDAPIGEAGDVSNAKFQAIREVMSRYVVGTLPDPPPLPERRAYGLVTMDMLASLFDLLESLSQPPQGVSMDWPVPMEQLKQASGFILYRSKLPASVQPGSKLSVVQVYDRAQVFVGNSSANRMYLGTLERWSANSLTLATAAALPGSQLDILVENMGRVNYGPFMGENKGITEAVFLDDTPILGWTAYPIELNDISKITSNIMTRRRMYEFGVEAMTSDPDLAEDLQVGGGGPAFYRGVLKIENSQKSADTFISFRGWTKGVAFVNGFNLGRFWPSVGPQCTLYVPAPLLHSGDNELILLELESLTTATTPTVQFVNKGDFTCGIKSSKELFSHKNLLALCMTQSHSLEVHI</sequence>
<dbReference type="Pfam" id="PF21317">
    <property type="entry name" value="BetaGal_ABD_1"/>
    <property type="match status" value="1"/>
</dbReference>
<accession>A0ABP0U0V7</accession>
<gene>
    <name evidence="11" type="ORF">CSSPTR1EN2_LOCUS9868</name>
</gene>
<keyword evidence="12" id="KW-1185">Reference proteome</keyword>
<evidence type="ECO:0000256" key="2">
    <source>
        <dbReference type="ARBA" id="ARBA00009809"/>
    </source>
</evidence>
<evidence type="ECO:0000259" key="10">
    <source>
        <dbReference type="Pfam" id="PF21467"/>
    </source>
</evidence>
<comment type="similarity">
    <text evidence="2 6">Belongs to the glycosyl hydrolase 35 family.</text>
</comment>
<evidence type="ECO:0000256" key="7">
    <source>
        <dbReference type="SAM" id="SignalP"/>
    </source>
</evidence>
<dbReference type="InterPro" id="IPR001944">
    <property type="entry name" value="Glycoside_Hdrlase_35"/>
</dbReference>
<dbReference type="InterPro" id="IPR031330">
    <property type="entry name" value="Gly_Hdrlase_35_cat"/>
</dbReference>
<evidence type="ECO:0000256" key="3">
    <source>
        <dbReference type="ARBA" id="ARBA00012756"/>
    </source>
</evidence>
<dbReference type="PRINTS" id="PR00742">
    <property type="entry name" value="GLHYDRLASE35"/>
</dbReference>
<dbReference type="Pfam" id="PF01301">
    <property type="entry name" value="Glyco_hydro_35"/>
    <property type="match status" value="1"/>
</dbReference>
<evidence type="ECO:0000256" key="5">
    <source>
        <dbReference type="ARBA" id="ARBA00023295"/>
    </source>
</evidence>
<protein>
    <recommendedName>
        <fullName evidence="3">beta-galactosidase</fullName>
        <ecNumber evidence="3">3.2.1.23</ecNumber>
    </recommendedName>
</protein>
<keyword evidence="7" id="KW-0732">Signal</keyword>
<dbReference type="Gene3D" id="3.20.20.80">
    <property type="entry name" value="Glycosidases"/>
    <property type="match status" value="1"/>
</dbReference>
<dbReference type="Proteomes" id="UP001497512">
    <property type="component" value="Chromosome 17"/>
</dbReference>
<dbReference type="EMBL" id="OZ019909">
    <property type="protein sequence ID" value="CAK9209579.1"/>
    <property type="molecule type" value="Genomic_DNA"/>
</dbReference>
<dbReference type="SUPFAM" id="SSF49785">
    <property type="entry name" value="Galactose-binding domain-like"/>
    <property type="match status" value="1"/>
</dbReference>
<evidence type="ECO:0000259" key="9">
    <source>
        <dbReference type="Pfam" id="PF21317"/>
    </source>
</evidence>
<feature type="chain" id="PRO_5045632488" description="beta-galactosidase" evidence="7">
    <location>
        <begin position="37"/>
        <end position="717"/>
    </location>
</feature>
<evidence type="ECO:0000313" key="12">
    <source>
        <dbReference type="Proteomes" id="UP001497512"/>
    </source>
</evidence>